<dbReference type="InterPro" id="IPR002109">
    <property type="entry name" value="Glutaredoxin"/>
</dbReference>
<sequence>MSTQPEVTIYTTPTCHFCHAAKDFFTDHNIAYREHDVAQDLEKRKEMIERSGQMGVPVITVGEQMVVGFDEQQLKELLKV</sequence>
<dbReference type="EMBL" id="PFBM01000013">
    <property type="protein sequence ID" value="PIR82482.1"/>
    <property type="molecule type" value="Genomic_DNA"/>
</dbReference>
<dbReference type="SUPFAM" id="SSF52833">
    <property type="entry name" value="Thioredoxin-like"/>
    <property type="match status" value="1"/>
</dbReference>
<evidence type="ECO:0000313" key="3">
    <source>
        <dbReference type="Proteomes" id="UP000231379"/>
    </source>
</evidence>
<dbReference type="InterPro" id="IPR011911">
    <property type="entry name" value="GlrX_YruB"/>
</dbReference>
<dbReference type="GO" id="GO:0009055">
    <property type="term" value="F:electron transfer activity"/>
    <property type="evidence" value="ECO:0007669"/>
    <property type="project" value="TreeGrafter"/>
</dbReference>
<dbReference type="Pfam" id="PF00462">
    <property type="entry name" value="Glutaredoxin"/>
    <property type="match status" value="1"/>
</dbReference>
<evidence type="ECO:0000313" key="2">
    <source>
        <dbReference type="EMBL" id="PIR82482.1"/>
    </source>
</evidence>
<dbReference type="Gene3D" id="3.40.30.10">
    <property type="entry name" value="Glutaredoxin"/>
    <property type="match status" value="1"/>
</dbReference>
<proteinExistence type="predicted"/>
<gene>
    <name evidence="2" type="ORF">COU20_02140</name>
</gene>
<accession>A0A2H0U7V7</accession>
<name>A0A2H0U7V7_9BACT</name>
<reference evidence="3" key="1">
    <citation type="submission" date="2017-09" db="EMBL/GenBank/DDBJ databases">
        <title>Depth-based differentiation of microbial function through sediment-hosted aquifers and enrichment of novel symbionts in the deep terrestrial subsurface.</title>
        <authorList>
            <person name="Probst A.J."/>
            <person name="Ladd B."/>
            <person name="Jarett J.K."/>
            <person name="Geller-Mcgrath D.E."/>
            <person name="Sieber C.M.K."/>
            <person name="Emerson J.B."/>
            <person name="Anantharaman K."/>
            <person name="Thomas B.C."/>
            <person name="Malmstrom R."/>
            <person name="Stieglmeier M."/>
            <person name="Klingl A."/>
            <person name="Woyke T."/>
            <person name="Ryan C.M."/>
            <person name="Banfield J.F."/>
        </authorList>
    </citation>
    <scope>NUCLEOTIDE SEQUENCE [LARGE SCALE GENOMIC DNA]</scope>
</reference>
<organism evidence="2 3">
    <name type="scientific">Candidatus Kaiserbacteria bacterium CG10_big_fil_rev_8_21_14_0_10_59_10</name>
    <dbReference type="NCBI Taxonomy" id="1974612"/>
    <lineage>
        <taxon>Bacteria</taxon>
        <taxon>Candidatus Kaiseribacteriota</taxon>
    </lineage>
</organism>
<protein>
    <submittedName>
        <fullName evidence="2">NrdH-redoxin</fullName>
    </submittedName>
</protein>
<dbReference type="CDD" id="cd02976">
    <property type="entry name" value="NrdH"/>
    <property type="match status" value="1"/>
</dbReference>
<dbReference type="GO" id="GO:0045454">
    <property type="term" value="P:cell redox homeostasis"/>
    <property type="evidence" value="ECO:0007669"/>
    <property type="project" value="TreeGrafter"/>
</dbReference>
<evidence type="ECO:0000259" key="1">
    <source>
        <dbReference type="Pfam" id="PF00462"/>
    </source>
</evidence>
<feature type="domain" description="Glutaredoxin" evidence="1">
    <location>
        <begin position="7"/>
        <end position="66"/>
    </location>
</feature>
<dbReference type="InterPro" id="IPR036249">
    <property type="entry name" value="Thioredoxin-like_sf"/>
</dbReference>
<comment type="caution">
    <text evidence="2">The sequence shown here is derived from an EMBL/GenBank/DDBJ whole genome shotgun (WGS) entry which is preliminary data.</text>
</comment>
<dbReference type="PANTHER" id="PTHR34386">
    <property type="entry name" value="GLUTAREDOXIN"/>
    <property type="match status" value="1"/>
</dbReference>
<dbReference type="AlphaFoldDB" id="A0A2H0U7V7"/>
<dbReference type="NCBIfam" id="TIGR02196">
    <property type="entry name" value="GlrX_YruB"/>
    <property type="match status" value="1"/>
</dbReference>
<dbReference type="InterPro" id="IPR051548">
    <property type="entry name" value="Grx-like_ET"/>
</dbReference>
<dbReference type="Proteomes" id="UP000231379">
    <property type="component" value="Unassembled WGS sequence"/>
</dbReference>
<dbReference type="PANTHER" id="PTHR34386:SF1">
    <property type="entry name" value="GLUTAREDOXIN-LIKE PROTEIN NRDH"/>
    <property type="match status" value="1"/>
</dbReference>
<dbReference type="PROSITE" id="PS51354">
    <property type="entry name" value="GLUTAREDOXIN_2"/>
    <property type="match status" value="1"/>
</dbReference>